<feature type="signal peptide" evidence="1">
    <location>
        <begin position="1"/>
        <end position="27"/>
    </location>
</feature>
<protein>
    <submittedName>
        <fullName evidence="2">Toluene tolerance protein</fullName>
    </submittedName>
</protein>
<sequence length="242" mass="27026">MRNQSRKLFVCCSLVLGSIACPAICSASDSGNHVRIEDQTDPSVLIQTATEEVQDELRKRAIDPADTSRIMDIVNRDILPYTDIRRTTRLATGHHWREATPAQQDELTAQFQRLLIHTYSGALGLLTPDQKFQYPSTHGDANRADTVVRTVAIYNGQPVEIDYRLYRTANGWRVYDLNLLGVWLVQIYRQQFSDEIGKHGIDGLIALLAARNADMANHGANVKANAETHTGLVTEPGSAMRR</sequence>
<accession>A0A6P2PDL0</accession>
<evidence type="ECO:0000313" key="3">
    <source>
        <dbReference type="Proteomes" id="UP000494170"/>
    </source>
</evidence>
<dbReference type="AlphaFoldDB" id="A0A6P2PDL0"/>
<name>A0A6P2PDL0_BURL3</name>
<dbReference type="PANTHER" id="PTHR36573:SF1">
    <property type="entry name" value="INTERMEMBRANE PHOSPHOLIPID TRANSPORT SYSTEM BINDING PROTEIN MLAC"/>
    <property type="match status" value="1"/>
</dbReference>
<dbReference type="PROSITE" id="PS51257">
    <property type="entry name" value="PROKAR_LIPOPROTEIN"/>
    <property type="match status" value="1"/>
</dbReference>
<gene>
    <name evidence="2" type="ORF">BLA6863_05079</name>
</gene>
<dbReference type="InterPro" id="IPR008869">
    <property type="entry name" value="MlaC/ttg2D"/>
</dbReference>
<dbReference type="Proteomes" id="UP000494170">
    <property type="component" value="Unassembled WGS sequence"/>
</dbReference>
<dbReference type="EMBL" id="CABVPY010000038">
    <property type="protein sequence ID" value="VWC05445.1"/>
    <property type="molecule type" value="Genomic_DNA"/>
</dbReference>
<evidence type="ECO:0000256" key="1">
    <source>
        <dbReference type="SAM" id="SignalP"/>
    </source>
</evidence>
<dbReference type="Gene3D" id="1.10.10.640">
    <property type="entry name" value="phospholipid-binding protein"/>
    <property type="match status" value="1"/>
</dbReference>
<keyword evidence="1" id="KW-0732">Signal</keyword>
<organism evidence="2 3">
    <name type="scientific">Burkholderia lata (strain ATCC 17760 / DSM 23089 / LMG 22485 / NCIMB 9086 / R18194 / 383)</name>
    <dbReference type="NCBI Taxonomy" id="482957"/>
    <lineage>
        <taxon>Bacteria</taxon>
        <taxon>Pseudomonadati</taxon>
        <taxon>Pseudomonadota</taxon>
        <taxon>Betaproteobacteria</taxon>
        <taxon>Burkholderiales</taxon>
        <taxon>Burkholderiaceae</taxon>
        <taxon>Burkholderia</taxon>
        <taxon>Burkholderia cepacia complex</taxon>
    </lineage>
</organism>
<reference evidence="2 3" key="1">
    <citation type="submission" date="2019-09" db="EMBL/GenBank/DDBJ databases">
        <authorList>
            <person name="Depoorter E."/>
        </authorList>
    </citation>
    <scope>NUCLEOTIDE SEQUENCE [LARGE SCALE GENOMIC DNA]</scope>
    <source>
        <strain evidence="2">LMG 6863</strain>
    </source>
</reference>
<proteinExistence type="predicted"/>
<feature type="chain" id="PRO_5026898216" evidence="1">
    <location>
        <begin position="28"/>
        <end position="242"/>
    </location>
</feature>
<dbReference type="Pfam" id="PF05494">
    <property type="entry name" value="MlaC"/>
    <property type="match status" value="1"/>
</dbReference>
<evidence type="ECO:0000313" key="2">
    <source>
        <dbReference type="EMBL" id="VWC05445.1"/>
    </source>
</evidence>
<dbReference type="Gene3D" id="3.10.450.50">
    <property type="match status" value="1"/>
</dbReference>
<dbReference type="RefSeq" id="WP_174944331.1">
    <property type="nucleotide sequence ID" value="NZ_CABVPY010000038.1"/>
</dbReference>
<dbReference type="PANTHER" id="PTHR36573">
    <property type="entry name" value="INTERMEMBRANE PHOSPHOLIPID TRANSPORT SYSTEM BINDING PROTEIN MLAC"/>
    <property type="match status" value="1"/>
</dbReference>